<dbReference type="EMBL" id="KL197724">
    <property type="protein sequence ID" value="KDQ55558.1"/>
    <property type="molecule type" value="Genomic_DNA"/>
</dbReference>
<dbReference type="PANTHER" id="PTHR33099">
    <property type="entry name" value="FE2OG DIOXYGENASE DOMAIN-CONTAINING PROTEIN"/>
    <property type="match status" value="1"/>
</dbReference>
<evidence type="ECO:0000313" key="3">
    <source>
        <dbReference type="Proteomes" id="UP000027265"/>
    </source>
</evidence>
<feature type="region of interest" description="Disordered" evidence="1">
    <location>
        <begin position="1"/>
        <end position="41"/>
    </location>
</feature>
<dbReference type="HOGENOM" id="CLU_559047_0_0_1"/>
<sequence>MTTPASPVTGVRRQRSPSPEVHRLQSQLSPSRPPNKKGRLDDEDAVQPLSLLQLSGLRTALDLQKAIENIHDGDKLGHCVSKIRIVHNRADDYRWYTAEIEEKGELNKRARKGEASNEKIIQELVPIYERLCVPFAKGVLDQPFRLRITRAGCPFDGELDQRETHTRLQHWFDNAALSGYGDVLAQETKFDEDVRKAREIPASEFSVEPALLEWIQSCWSKSFHPPGVRVEPYKIHLYGPGGHFKAHRDTPQINLVGTFLLGVGDTTHQKNLVVNGNEVSAKEGEWCAFYPDVVHSVKKVNFGHRAVIAFKIFRTTENQDGAGTVPPEYRIPVAQVLNKLQLPIGIFLDRQYCIGTTQLSGFDAFLLQCAKDRAASEGFVVHVLPVVTKGDSVWWTNDSKCKDRLEADVYAFTDAHIECILGRGDEEVWKRRDVFKDVKKVPFFSMDFKQSTVIWKEAVDEYENHTGNEADVYREDSLYFSYALLMLPLGLGNPEGIAEDSEGSSGTASEGADGTAEGSLDENA</sequence>
<dbReference type="PANTHER" id="PTHR33099:SF11">
    <property type="entry name" value="FE2OG DIOXYGENASE DOMAIN-CONTAINING PROTEIN"/>
    <property type="match status" value="1"/>
</dbReference>
<evidence type="ECO:0000256" key="1">
    <source>
        <dbReference type="SAM" id="MobiDB-lite"/>
    </source>
</evidence>
<feature type="region of interest" description="Disordered" evidence="1">
    <location>
        <begin position="495"/>
        <end position="524"/>
    </location>
</feature>
<protein>
    <recommendedName>
        <fullName evidence="4">Prolyl 4-hydroxylase alpha subunit Fe(2+) 2OG dioxygenase domain-containing protein</fullName>
    </recommendedName>
</protein>
<reference evidence="3" key="1">
    <citation type="journal article" date="2014" name="Proc. Natl. Acad. Sci. U.S.A.">
        <title>Extensive sampling of basidiomycete genomes demonstrates inadequacy of the white-rot/brown-rot paradigm for wood decay fungi.</title>
        <authorList>
            <person name="Riley R."/>
            <person name="Salamov A.A."/>
            <person name="Brown D.W."/>
            <person name="Nagy L.G."/>
            <person name="Floudas D."/>
            <person name="Held B.W."/>
            <person name="Levasseur A."/>
            <person name="Lombard V."/>
            <person name="Morin E."/>
            <person name="Otillar R."/>
            <person name="Lindquist E.A."/>
            <person name="Sun H."/>
            <person name="LaButti K.M."/>
            <person name="Schmutz J."/>
            <person name="Jabbour D."/>
            <person name="Luo H."/>
            <person name="Baker S.E."/>
            <person name="Pisabarro A.G."/>
            <person name="Walton J.D."/>
            <person name="Blanchette R.A."/>
            <person name="Henrissat B."/>
            <person name="Martin F."/>
            <person name="Cullen D."/>
            <person name="Hibbett D.S."/>
            <person name="Grigoriev I.V."/>
        </authorList>
    </citation>
    <scope>NUCLEOTIDE SEQUENCE [LARGE SCALE GENOMIC DNA]</scope>
    <source>
        <strain evidence="3">MUCL 33604</strain>
    </source>
</reference>
<evidence type="ECO:0008006" key="4">
    <source>
        <dbReference type="Google" id="ProtNLM"/>
    </source>
</evidence>
<evidence type="ECO:0000313" key="2">
    <source>
        <dbReference type="EMBL" id="KDQ55558.1"/>
    </source>
</evidence>
<organism evidence="2 3">
    <name type="scientific">Jaapia argillacea MUCL 33604</name>
    <dbReference type="NCBI Taxonomy" id="933084"/>
    <lineage>
        <taxon>Eukaryota</taxon>
        <taxon>Fungi</taxon>
        <taxon>Dikarya</taxon>
        <taxon>Basidiomycota</taxon>
        <taxon>Agaricomycotina</taxon>
        <taxon>Agaricomycetes</taxon>
        <taxon>Agaricomycetidae</taxon>
        <taxon>Jaapiales</taxon>
        <taxon>Jaapiaceae</taxon>
        <taxon>Jaapia</taxon>
    </lineage>
</organism>
<dbReference type="Proteomes" id="UP000027265">
    <property type="component" value="Unassembled WGS sequence"/>
</dbReference>
<keyword evidence="3" id="KW-1185">Reference proteome</keyword>
<accession>A0A067PKY6</accession>
<name>A0A067PKY6_9AGAM</name>
<dbReference type="OrthoDB" id="3058546at2759"/>
<dbReference type="AlphaFoldDB" id="A0A067PKY6"/>
<feature type="compositionally biased region" description="Low complexity" evidence="1">
    <location>
        <begin position="503"/>
        <end position="518"/>
    </location>
</feature>
<proteinExistence type="predicted"/>
<dbReference type="Gene3D" id="2.60.120.620">
    <property type="entry name" value="q2cbj1_9rhob like domain"/>
    <property type="match status" value="1"/>
</dbReference>
<dbReference type="InParanoid" id="A0A067PKY6"/>
<gene>
    <name evidence="2" type="ORF">JAAARDRAFT_180355</name>
</gene>